<dbReference type="EMBL" id="JBHUHT010000029">
    <property type="protein sequence ID" value="MFD2097760.1"/>
    <property type="molecule type" value="Genomic_DNA"/>
</dbReference>
<organism evidence="2 3">
    <name type="scientific">Corallincola platygyrae</name>
    <dbReference type="NCBI Taxonomy" id="1193278"/>
    <lineage>
        <taxon>Bacteria</taxon>
        <taxon>Pseudomonadati</taxon>
        <taxon>Pseudomonadota</taxon>
        <taxon>Gammaproteobacteria</taxon>
        <taxon>Alteromonadales</taxon>
        <taxon>Psychromonadaceae</taxon>
        <taxon>Corallincola</taxon>
    </lineage>
</organism>
<name>A0ABW4XRM9_9GAMM</name>
<protein>
    <submittedName>
        <fullName evidence="2">DUF58 domain-containing protein</fullName>
    </submittedName>
</protein>
<dbReference type="Pfam" id="PF01882">
    <property type="entry name" value="DUF58"/>
    <property type="match status" value="1"/>
</dbReference>
<dbReference type="PANTHER" id="PTHR33608">
    <property type="entry name" value="BLL2464 PROTEIN"/>
    <property type="match status" value="1"/>
</dbReference>
<dbReference type="Proteomes" id="UP001597380">
    <property type="component" value="Unassembled WGS sequence"/>
</dbReference>
<dbReference type="SUPFAM" id="SSF53300">
    <property type="entry name" value="vWA-like"/>
    <property type="match status" value="1"/>
</dbReference>
<evidence type="ECO:0000313" key="2">
    <source>
        <dbReference type="EMBL" id="MFD2097760.1"/>
    </source>
</evidence>
<accession>A0ABW4XRM9</accession>
<feature type="domain" description="DUF58" evidence="1">
    <location>
        <begin position="56"/>
        <end position="272"/>
    </location>
</feature>
<proteinExistence type="predicted"/>
<dbReference type="InterPro" id="IPR002881">
    <property type="entry name" value="DUF58"/>
</dbReference>
<reference evidence="3" key="1">
    <citation type="journal article" date="2019" name="Int. J. Syst. Evol. Microbiol.">
        <title>The Global Catalogue of Microorganisms (GCM) 10K type strain sequencing project: providing services to taxonomists for standard genome sequencing and annotation.</title>
        <authorList>
            <consortium name="The Broad Institute Genomics Platform"/>
            <consortium name="The Broad Institute Genome Sequencing Center for Infectious Disease"/>
            <person name="Wu L."/>
            <person name="Ma J."/>
        </authorList>
    </citation>
    <scope>NUCLEOTIDE SEQUENCE [LARGE SCALE GENOMIC DNA]</scope>
    <source>
        <strain evidence="3">CGMCC 1.10992</strain>
    </source>
</reference>
<sequence>MASTNEQAGWLLEQASLIALKQQAGTISLARPRQLRSKLAGSYQSKARGRGMEYAETRHYQPGDDIRSIDWRVTARTGKAHTKLFHEERERPVFFLVDLGASMQFGSQWRFKSVQAAHLASLLAWQACIAGDRIGGLVWNQHSHQELKPRSRSGAVLQLIHAMVGLNSDGSDSSDAASTSTSQDFNQALSRLRYIVRPGSQVILISDFHQLNDEGKRHLSLLSRHNDLIGCEIYDPLELELPQASFGQSLAITDGDKEAQLAIGTKQQRLAHQSHLENARAMRLARLQQAGCRLFHIGAHTEISKQWRGQQHGA</sequence>
<gene>
    <name evidence="2" type="ORF">ACFSJ3_17350</name>
</gene>
<evidence type="ECO:0000313" key="3">
    <source>
        <dbReference type="Proteomes" id="UP001597380"/>
    </source>
</evidence>
<keyword evidence="3" id="KW-1185">Reference proteome</keyword>
<dbReference type="InterPro" id="IPR036465">
    <property type="entry name" value="vWFA_dom_sf"/>
</dbReference>
<dbReference type="RefSeq" id="WP_345342012.1">
    <property type="nucleotide sequence ID" value="NZ_BAABLI010000033.1"/>
</dbReference>
<dbReference type="PANTHER" id="PTHR33608:SF12">
    <property type="entry name" value="DUF58 DOMAIN-CONTAINING PROTEIN"/>
    <property type="match status" value="1"/>
</dbReference>
<comment type="caution">
    <text evidence="2">The sequence shown here is derived from an EMBL/GenBank/DDBJ whole genome shotgun (WGS) entry which is preliminary data.</text>
</comment>
<evidence type="ECO:0000259" key="1">
    <source>
        <dbReference type="Pfam" id="PF01882"/>
    </source>
</evidence>